<proteinExistence type="predicted"/>
<sequence>MNFLALLMSSRIINSVLTYVTRCRCCCTVIEACPPWEYLPLYILLPSRPRAGAATAQKRLCFVIPDGGWF</sequence>
<protein>
    <submittedName>
        <fullName evidence="2">Putative secreted protein</fullName>
    </submittedName>
</protein>
<dbReference type="AlphaFoldDB" id="A0A6B0U2X8"/>
<feature type="signal peptide" evidence="1">
    <location>
        <begin position="1"/>
        <end position="18"/>
    </location>
</feature>
<keyword evidence="1" id="KW-0732">Signal</keyword>
<feature type="chain" id="PRO_5025467140" evidence="1">
    <location>
        <begin position="19"/>
        <end position="70"/>
    </location>
</feature>
<reference evidence="2" key="1">
    <citation type="submission" date="2019-12" db="EMBL/GenBank/DDBJ databases">
        <title>An insight into the sialome of adult female Ixodes ricinus ticks feeding for 6 days.</title>
        <authorList>
            <person name="Perner J."/>
            <person name="Ribeiro J.M.C."/>
        </authorList>
    </citation>
    <scope>NUCLEOTIDE SEQUENCE</scope>
    <source>
        <strain evidence="2">Semi-engorged</strain>
        <tissue evidence="2">Salivary glands</tissue>
    </source>
</reference>
<evidence type="ECO:0000256" key="1">
    <source>
        <dbReference type="SAM" id="SignalP"/>
    </source>
</evidence>
<evidence type="ECO:0000313" key="2">
    <source>
        <dbReference type="EMBL" id="MXU82686.1"/>
    </source>
</evidence>
<accession>A0A6B0U2X8</accession>
<name>A0A6B0U2X8_IXORI</name>
<dbReference type="EMBL" id="GIFC01000603">
    <property type="protein sequence ID" value="MXU82686.1"/>
    <property type="molecule type" value="Transcribed_RNA"/>
</dbReference>
<organism evidence="2">
    <name type="scientific">Ixodes ricinus</name>
    <name type="common">Common tick</name>
    <name type="synonym">Acarus ricinus</name>
    <dbReference type="NCBI Taxonomy" id="34613"/>
    <lineage>
        <taxon>Eukaryota</taxon>
        <taxon>Metazoa</taxon>
        <taxon>Ecdysozoa</taxon>
        <taxon>Arthropoda</taxon>
        <taxon>Chelicerata</taxon>
        <taxon>Arachnida</taxon>
        <taxon>Acari</taxon>
        <taxon>Parasitiformes</taxon>
        <taxon>Ixodida</taxon>
        <taxon>Ixodoidea</taxon>
        <taxon>Ixodidae</taxon>
        <taxon>Ixodinae</taxon>
        <taxon>Ixodes</taxon>
    </lineage>
</organism>